<name>A0A0N1HUK8_LEPSE</name>
<dbReference type="OrthoDB" id="10251113at2759"/>
<gene>
    <name evidence="2" type="ORF">ABL78_6992</name>
</gene>
<sequence>MPSSKPSSIALFRNGGTLYQYTGEEGNRPHYDPLGDVDDFTITIERRRTVGTDPDEYFIVVLEKEEVVLTQPIGVELQLSYSDQAASVHWSALIDGELETVAFRFTAPVDKAEQVTPTMCVQRFVTLYNQCTYSLLTGYEVDPDDEWYQYLSGATSSKIDNEDVSEPVFELDHKNMMVADTGAGNISAVDSLHFNRMLVIKNDGDSLTLNALPVTEHGFDQRRMEDVVVKTVDNTVTGSLLENGDLKLLLFGGESNAVQQLDLVSGTVVQEYRPENVGIKSLSYANHTSADSGSVYTCLDRNVAFNIDTRMNPRTFVVTESGKQPSEYALSSLSNDFTCHATSRNGYLVIGDGSGNIRLYTGPPGARKPAGGFFPKRAKTLLEVRTPVLDIDVTADGNYIVATTAKLLYLIETRYIEDNVTETNGFQGRMGAKKPAPIALQPSTSQIMEMGGAGAVCFRSAKFDRFPGTEELCVTTCLGNRILVWSMRNILASRANGRSVVNAAVTVGQPVLSTSAHHSNLVTFLTDEDVGMVPLHEVQKKVSRAWSWGQTE</sequence>
<dbReference type="InterPro" id="IPR036322">
    <property type="entry name" value="WD40_repeat_dom_sf"/>
</dbReference>
<dbReference type="PANTHER" id="PTHR31913">
    <property type="entry name" value="VACUOLAR IMPORT AND DEGRADATION PROTEIN 27"/>
    <property type="match status" value="1"/>
</dbReference>
<evidence type="ECO:0000313" key="2">
    <source>
        <dbReference type="EMBL" id="KPI83961.1"/>
    </source>
</evidence>
<reference evidence="2 3" key="1">
    <citation type="journal article" date="2015" name="PLoS Pathog.">
        <title>Leptomonas seymouri: Adaptations to the Dixenous Life Cycle Analyzed by Genome Sequencing, Transcriptome Profiling and Co-infection with Leishmania donovani.</title>
        <authorList>
            <person name="Kraeva N."/>
            <person name="Butenko A."/>
            <person name="Hlavacova J."/>
            <person name="Kostygov A."/>
            <person name="Myskova J."/>
            <person name="Grybchuk D."/>
            <person name="Lestinova T."/>
            <person name="Votypka J."/>
            <person name="Volf P."/>
            <person name="Opperdoes F."/>
            <person name="Flegontov P."/>
            <person name="Lukes J."/>
            <person name="Yurchenko V."/>
        </authorList>
    </citation>
    <scope>NUCLEOTIDE SEQUENCE [LARGE SCALE GENOMIC DNA]</scope>
    <source>
        <strain evidence="2 3">ATCC 30220</strain>
    </source>
</reference>
<accession>A0A0N1HUK8</accession>
<dbReference type="Proteomes" id="UP000038009">
    <property type="component" value="Unassembled WGS sequence"/>
</dbReference>
<dbReference type="InterPro" id="IPR015943">
    <property type="entry name" value="WD40/YVTN_repeat-like_dom_sf"/>
</dbReference>
<dbReference type="InterPro" id="IPR013863">
    <property type="entry name" value="VID27_C"/>
</dbReference>
<dbReference type="GO" id="GO:0005634">
    <property type="term" value="C:nucleus"/>
    <property type="evidence" value="ECO:0007669"/>
    <property type="project" value="TreeGrafter"/>
</dbReference>
<dbReference type="EMBL" id="LJSK01000305">
    <property type="protein sequence ID" value="KPI83961.1"/>
    <property type="molecule type" value="Genomic_DNA"/>
</dbReference>
<evidence type="ECO:0000313" key="3">
    <source>
        <dbReference type="Proteomes" id="UP000038009"/>
    </source>
</evidence>
<dbReference type="AlphaFoldDB" id="A0A0N1HUK8"/>
<dbReference type="Gene3D" id="2.130.10.10">
    <property type="entry name" value="YVTN repeat-like/Quinoprotein amine dehydrogenase"/>
    <property type="match status" value="1"/>
</dbReference>
<dbReference type="Pfam" id="PF08553">
    <property type="entry name" value="VID27"/>
    <property type="match status" value="1"/>
</dbReference>
<dbReference type="InterPro" id="IPR040458">
    <property type="entry name" value="Vid27"/>
</dbReference>
<feature type="domain" description="Vacuolar import/degradation Vid27 C-terminal" evidence="1">
    <location>
        <begin position="240"/>
        <end position="501"/>
    </location>
</feature>
<evidence type="ECO:0000259" key="1">
    <source>
        <dbReference type="Pfam" id="PF08553"/>
    </source>
</evidence>
<keyword evidence="3" id="KW-1185">Reference proteome</keyword>
<dbReference type="GO" id="GO:0005737">
    <property type="term" value="C:cytoplasm"/>
    <property type="evidence" value="ECO:0007669"/>
    <property type="project" value="TreeGrafter"/>
</dbReference>
<dbReference type="PANTHER" id="PTHR31913:SF0">
    <property type="entry name" value="VACUOLAR IMPORT AND DEGRADATION PROTEIN 27"/>
    <property type="match status" value="1"/>
</dbReference>
<dbReference type="SUPFAM" id="SSF50978">
    <property type="entry name" value="WD40 repeat-like"/>
    <property type="match status" value="1"/>
</dbReference>
<organism evidence="2 3">
    <name type="scientific">Leptomonas seymouri</name>
    <dbReference type="NCBI Taxonomy" id="5684"/>
    <lineage>
        <taxon>Eukaryota</taxon>
        <taxon>Discoba</taxon>
        <taxon>Euglenozoa</taxon>
        <taxon>Kinetoplastea</taxon>
        <taxon>Metakinetoplastina</taxon>
        <taxon>Trypanosomatida</taxon>
        <taxon>Trypanosomatidae</taxon>
        <taxon>Leishmaniinae</taxon>
        <taxon>Leptomonas</taxon>
    </lineage>
</organism>
<dbReference type="VEuPathDB" id="TriTrypDB:Lsey_0305_0040"/>
<dbReference type="OMA" id="DEWYQYL"/>
<comment type="caution">
    <text evidence="2">The sequence shown here is derived from an EMBL/GenBank/DDBJ whole genome shotgun (WGS) entry which is preliminary data.</text>
</comment>
<proteinExistence type="predicted"/>
<protein>
    <recommendedName>
        <fullName evidence="1">Vacuolar import/degradation Vid27 C-terminal domain-containing protein</fullName>
    </recommendedName>
</protein>